<dbReference type="GO" id="GO:0022857">
    <property type="term" value="F:transmembrane transporter activity"/>
    <property type="evidence" value="ECO:0007669"/>
    <property type="project" value="UniProtKB-ARBA"/>
</dbReference>
<accession>A0A7J3I9M0</accession>
<dbReference type="Pfam" id="PF17912">
    <property type="entry name" value="OB_MalK"/>
    <property type="match status" value="1"/>
</dbReference>
<gene>
    <name evidence="8" type="ORF">ENT87_07350</name>
</gene>
<evidence type="ECO:0000256" key="1">
    <source>
        <dbReference type="ARBA" id="ARBA00022448"/>
    </source>
</evidence>
<dbReference type="FunFam" id="3.40.50.300:FF:000042">
    <property type="entry name" value="Maltose/maltodextrin ABC transporter, ATP-binding protein"/>
    <property type="match status" value="1"/>
</dbReference>
<dbReference type="InterPro" id="IPR003593">
    <property type="entry name" value="AAA+_ATPase"/>
</dbReference>
<protein>
    <submittedName>
        <fullName evidence="8">ABC transporter ATP-binding protein</fullName>
    </submittedName>
</protein>
<dbReference type="SUPFAM" id="SSF52540">
    <property type="entry name" value="P-loop containing nucleoside triphosphate hydrolases"/>
    <property type="match status" value="1"/>
</dbReference>
<evidence type="ECO:0000256" key="4">
    <source>
        <dbReference type="ARBA" id="ARBA00022840"/>
    </source>
</evidence>
<dbReference type="InterPro" id="IPR008995">
    <property type="entry name" value="Mo/tungstate-bd_C_term_dom"/>
</dbReference>
<dbReference type="GO" id="GO:0055052">
    <property type="term" value="C:ATP-binding cassette (ABC) transporter complex, substrate-binding subunit-containing"/>
    <property type="evidence" value="ECO:0007669"/>
    <property type="project" value="TreeGrafter"/>
</dbReference>
<dbReference type="PROSITE" id="PS50893">
    <property type="entry name" value="ABC_TRANSPORTER_2"/>
    <property type="match status" value="1"/>
</dbReference>
<dbReference type="InterPro" id="IPR003439">
    <property type="entry name" value="ABC_transporter-like_ATP-bd"/>
</dbReference>
<keyword evidence="4 8" id="KW-0067">ATP-binding</keyword>
<comment type="caution">
    <text evidence="8">The sequence shown here is derived from an EMBL/GenBank/DDBJ whole genome shotgun (WGS) entry which is preliminary data.</text>
</comment>
<feature type="domain" description="ABC transporter" evidence="7">
    <location>
        <begin position="5"/>
        <end position="235"/>
    </location>
</feature>
<keyword evidence="3" id="KW-0547">Nucleotide-binding</keyword>
<sequence length="371" mass="41388">MEAEVAVDSVSKRFGDTVAVDGISFEVYRGEIFTLLGPSGCGKTTTLRIIAGLEKPDTGRVYIGGRDVTDLPPQKRDVCLVFQEYAVFPHMNVFENIAFGLKVRRIPSNDLRKRVVEVAETLGLTDYLNSRAGRVGLSEQQKIALARCMVVEPRVLLLDEPLTLVDAKTRERMRRELREIQRRIGITMLYVTHDQLEALMLSDRIAVMNRGRLVQIGTPIEIYDNPQSLFVAQFIGSPTMNFIEGVLKKYGGKLFLERDDFKMPLDAIAKYYDLEQLVDREVVIGFRPEDSSIDAKGALEGSIELIEVVGDKLALHIKVLKDVVVKVYTSIYEDVAAGSKVRISLNPGKVHVFDKTSGRKPLPIGGEHGIP</sequence>
<proteinExistence type="predicted"/>
<evidence type="ECO:0000259" key="7">
    <source>
        <dbReference type="PROSITE" id="PS50893"/>
    </source>
</evidence>
<dbReference type="Gene3D" id="2.40.50.100">
    <property type="match status" value="1"/>
</dbReference>
<dbReference type="InterPro" id="IPR027417">
    <property type="entry name" value="P-loop_NTPase"/>
</dbReference>
<organism evidence="8">
    <name type="scientific">Ignisphaera aggregans</name>
    <dbReference type="NCBI Taxonomy" id="334771"/>
    <lineage>
        <taxon>Archaea</taxon>
        <taxon>Thermoproteota</taxon>
        <taxon>Thermoprotei</taxon>
        <taxon>Desulfurococcales</taxon>
        <taxon>Desulfurococcaceae</taxon>
        <taxon>Ignisphaera</taxon>
    </lineage>
</organism>
<evidence type="ECO:0000256" key="3">
    <source>
        <dbReference type="ARBA" id="ARBA00022741"/>
    </source>
</evidence>
<dbReference type="SMART" id="SM00382">
    <property type="entry name" value="AAA"/>
    <property type="match status" value="1"/>
</dbReference>
<dbReference type="Gene3D" id="2.40.50.140">
    <property type="entry name" value="Nucleic acid-binding proteins"/>
    <property type="match status" value="1"/>
</dbReference>
<keyword evidence="5" id="KW-1278">Translocase</keyword>
<keyword evidence="6" id="KW-0472">Membrane</keyword>
<keyword evidence="2" id="KW-1003">Cell membrane</keyword>
<reference evidence="8" key="1">
    <citation type="journal article" date="2020" name="mSystems">
        <title>Genome- and Community-Level Interaction Insights into Carbon Utilization and Element Cycling Functions of Hydrothermarchaeota in Hydrothermal Sediment.</title>
        <authorList>
            <person name="Zhou Z."/>
            <person name="Liu Y."/>
            <person name="Xu W."/>
            <person name="Pan J."/>
            <person name="Luo Z.H."/>
            <person name="Li M."/>
        </authorList>
    </citation>
    <scope>NUCLEOTIDE SEQUENCE [LARGE SCALE GENOMIC DNA]</scope>
    <source>
        <strain evidence="8">SpSt-618</strain>
    </source>
</reference>
<keyword evidence="1" id="KW-0813">Transport</keyword>
<name>A0A7J3I9M0_9CREN</name>
<dbReference type="Gene3D" id="3.40.50.300">
    <property type="entry name" value="P-loop containing nucleotide triphosphate hydrolases"/>
    <property type="match status" value="1"/>
</dbReference>
<dbReference type="GO" id="GO:0016887">
    <property type="term" value="F:ATP hydrolysis activity"/>
    <property type="evidence" value="ECO:0007669"/>
    <property type="project" value="InterPro"/>
</dbReference>
<dbReference type="AlphaFoldDB" id="A0A7J3I9M0"/>
<dbReference type="InterPro" id="IPR012340">
    <property type="entry name" value="NA-bd_OB-fold"/>
</dbReference>
<dbReference type="InterPro" id="IPR040582">
    <property type="entry name" value="OB_MalK-like"/>
</dbReference>
<dbReference type="Pfam" id="PF00005">
    <property type="entry name" value="ABC_tran"/>
    <property type="match status" value="1"/>
</dbReference>
<dbReference type="InterPro" id="IPR047641">
    <property type="entry name" value="ABC_transpr_MalK/UgpC-like"/>
</dbReference>
<dbReference type="PANTHER" id="PTHR43875:SF15">
    <property type="entry name" value="TREHALOSE IMPORT ATP-BINDING PROTEIN SUGC"/>
    <property type="match status" value="1"/>
</dbReference>
<evidence type="ECO:0000256" key="2">
    <source>
        <dbReference type="ARBA" id="ARBA00022475"/>
    </source>
</evidence>
<dbReference type="PANTHER" id="PTHR43875">
    <property type="entry name" value="MALTODEXTRIN IMPORT ATP-BINDING PROTEIN MSMX"/>
    <property type="match status" value="1"/>
</dbReference>
<dbReference type="GO" id="GO:0005524">
    <property type="term" value="F:ATP binding"/>
    <property type="evidence" value="ECO:0007669"/>
    <property type="project" value="UniProtKB-KW"/>
</dbReference>
<evidence type="ECO:0000256" key="6">
    <source>
        <dbReference type="ARBA" id="ARBA00023136"/>
    </source>
</evidence>
<evidence type="ECO:0000256" key="5">
    <source>
        <dbReference type="ARBA" id="ARBA00022967"/>
    </source>
</evidence>
<evidence type="ECO:0000313" key="8">
    <source>
        <dbReference type="EMBL" id="HGN37342.1"/>
    </source>
</evidence>
<dbReference type="SUPFAM" id="SSF50331">
    <property type="entry name" value="MOP-like"/>
    <property type="match status" value="1"/>
</dbReference>
<dbReference type="EMBL" id="DTAI01000218">
    <property type="protein sequence ID" value="HGN37342.1"/>
    <property type="molecule type" value="Genomic_DNA"/>
</dbReference>